<proteinExistence type="predicted"/>
<evidence type="ECO:0000313" key="2">
    <source>
        <dbReference type="EMBL" id="RHG66322.1"/>
    </source>
</evidence>
<evidence type="ECO:0000313" key="3">
    <source>
        <dbReference type="EMBL" id="RHH84493.1"/>
    </source>
</evidence>
<dbReference type="EMBL" id="QRVA01000017">
    <property type="protein sequence ID" value="RGS15592.1"/>
    <property type="molecule type" value="Genomic_DNA"/>
</dbReference>
<dbReference type="PROSITE" id="PS51257">
    <property type="entry name" value="PROKAR_LIPOPROTEIN"/>
    <property type="match status" value="1"/>
</dbReference>
<dbReference type="Proteomes" id="UP000286211">
    <property type="component" value="Unassembled WGS sequence"/>
</dbReference>
<dbReference type="EMBL" id="QRKB01000003">
    <property type="protein sequence ID" value="RHH84493.1"/>
    <property type="molecule type" value="Genomic_DNA"/>
</dbReference>
<dbReference type="EMBL" id="QRNB01000047">
    <property type="protein sequence ID" value="RHK09739.1"/>
    <property type="molecule type" value="Genomic_DNA"/>
</dbReference>
<comment type="caution">
    <text evidence="2">The sequence shown here is derived from an EMBL/GenBank/DDBJ whole genome shotgun (WGS) entry which is preliminary data.</text>
</comment>
<accession>A0A3E5E089</accession>
<dbReference type="RefSeq" id="WP_117587247.1">
    <property type="nucleotide sequence ID" value="NZ_QRIE01000110.1"/>
</dbReference>
<name>A0A3E5E089_9BACT</name>
<evidence type="ECO:0000313" key="4">
    <source>
        <dbReference type="EMBL" id="RHK09739.1"/>
    </source>
</evidence>
<dbReference type="Proteomes" id="UP000284548">
    <property type="component" value="Unassembled WGS sequence"/>
</dbReference>
<evidence type="ECO:0000313" key="5">
    <source>
        <dbReference type="Proteomes" id="UP000283872"/>
    </source>
</evidence>
<evidence type="ECO:0000313" key="8">
    <source>
        <dbReference type="Proteomes" id="UP000286501"/>
    </source>
</evidence>
<dbReference type="Proteomes" id="UP000286501">
    <property type="component" value="Unassembled WGS sequence"/>
</dbReference>
<sequence length="208" mass="23020">MKNSIYNKVYIYNKVKSMAGIAMLLLCSCDAENCISTKYPCQFYFKSQYHPGTSLETALNGTGVYTMVSAKKVNGAWNIYSTLNDGKNQTETIILSTAKENYANYTYLGAGNDSKDAKKNGFIMGLSNFSGPVAWDRQCPNCLEQYGGTNYPLEWTGNRQSVICDKCKRIYSLENGTITSGGKSKSDKPLMQYRVTYGGKGTDIYVGN</sequence>
<reference evidence="5 6" key="1">
    <citation type="submission" date="2018-08" db="EMBL/GenBank/DDBJ databases">
        <title>A genome reference for cultivated species of the human gut microbiota.</title>
        <authorList>
            <person name="Zou Y."/>
            <person name="Xue W."/>
            <person name="Luo G."/>
        </authorList>
    </citation>
    <scope>NUCLEOTIDE SEQUENCE [LARGE SCALE GENOMIC DNA]</scope>
    <source>
        <strain evidence="1 5">AF24-12</strain>
        <strain evidence="4 7">AF46-2NS</strain>
        <strain evidence="3 6">AM16-54</strain>
        <strain evidence="2 8">AM22-1</strain>
    </source>
</reference>
<evidence type="ECO:0000313" key="1">
    <source>
        <dbReference type="EMBL" id="RGS15592.1"/>
    </source>
</evidence>
<organism evidence="2 8">
    <name type="scientific">Segatella copri</name>
    <dbReference type="NCBI Taxonomy" id="165179"/>
    <lineage>
        <taxon>Bacteria</taxon>
        <taxon>Pseudomonadati</taxon>
        <taxon>Bacteroidota</taxon>
        <taxon>Bacteroidia</taxon>
        <taxon>Bacteroidales</taxon>
        <taxon>Prevotellaceae</taxon>
        <taxon>Segatella</taxon>
    </lineage>
</organism>
<dbReference type="Proteomes" id="UP000283872">
    <property type="component" value="Unassembled WGS sequence"/>
</dbReference>
<gene>
    <name evidence="4" type="ORF">DW079_09570</name>
    <name evidence="3" type="ORF">DW192_02675</name>
    <name evidence="2" type="ORF">DW250_06925</name>
    <name evidence="1" type="ORF">DWY11_08195</name>
</gene>
<evidence type="ECO:0008006" key="9">
    <source>
        <dbReference type="Google" id="ProtNLM"/>
    </source>
</evidence>
<evidence type="ECO:0000313" key="6">
    <source>
        <dbReference type="Proteomes" id="UP000284548"/>
    </source>
</evidence>
<evidence type="ECO:0000313" key="7">
    <source>
        <dbReference type="Proteomes" id="UP000286211"/>
    </source>
</evidence>
<dbReference type="EMBL" id="QRIN01000022">
    <property type="protein sequence ID" value="RHG66322.1"/>
    <property type="molecule type" value="Genomic_DNA"/>
</dbReference>
<protein>
    <recommendedName>
        <fullName evidence="9">Lipoprotein</fullName>
    </recommendedName>
</protein>
<dbReference type="AlphaFoldDB" id="A0A3E5E089"/>